<accession>A0A9X4RML5</accession>
<reference evidence="1" key="2">
    <citation type="submission" date="2022-10" db="EMBL/GenBank/DDBJ databases">
        <authorList>
            <person name="Aronson H.S."/>
        </authorList>
    </citation>
    <scope>NUCLEOTIDE SEQUENCE</scope>
    <source>
        <strain evidence="1">RS19-109</strain>
    </source>
</reference>
<name>A0A9X4RML5_9BACT</name>
<comment type="caution">
    <text evidence="1">The sequence shown here is derived from an EMBL/GenBank/DDBJ whole genome shotgun (WGS) entry which is preliminary data.</text>
</comment>
<evidence type="ECO:0000313" key="2">
    <source>
        <dbReference type="Proteomes" id="UP001154240"/>
    </source>
</evidence>
<dbReference type="EMBL" id="JAPHEH010000001">
    <property type="protein sequence ID" value="MDG4476495.1"/>
    <property type="molecule type" value="Genomic_DNA"/>
</dbReference>
<gene>
    <name evidence="1" type="ORF">OLX77_10060</name>
</gene>
<dbReference type="RefSeq" id="WP_307633462.1">
    <property type="nucleotide sequence ID" value="NZ_JAPHEH010000001.1"/>
</dbReference>
<organism evidence="1 2">
    <name type="scientific">Thiovibrio frasassiensis</name>
    <dbReference type="NCBI Taxonomy" id="2984131"/>
    <lineage>
        <taxon>Bacteria</taxon>
        <taxon>Pseudomonadati</taxon>
        <taxon>Thermodesulfobacteriota</taxon>
        <taxon>Desulfobulbia</taxon>
        <taxon>Desulfobulbales</taxon>
        <taxon>Thiovibrionaceae</taxon>
        <taxon>Thiovibrio</taxon>
    </lineage>
</organism>
<proteinExistence type="predicted"/>
<sequence>MHKAMEVNYASEFSRQIGVGWAVPGNLSAGDEMRLSLSGRTEYTFSKGKGDAGKHLLPGCCATPCILSGLPENWLTFYGLAIKDGLVKK</sequence>
<dbReference type="Proteomes" id="UP001154240">
    <property type="component" value="Unassembled WGS sequence"/>
</dbReference>
<reference evidence="1" key="1">
    <citation type="journal article" date="2022" name="bioRxiv">
        <title>Thiovibrio frasassiensisgen. nov., sp. nov., an autotrophic, elemental sulfur disproportionating bacterium isolated from sulfidic karst sediment, and proposal of Thiovibrionaceae fam. nov.</title>
        <authorList>
            <person name="Aronson H."/>
            <person name="Thomas C."/>
            <person name="Bhattacharyya M."/>
            <person name="Eckstein S."/>
            <person name="Jensen S."/>
            <person name="Barco R."/>
            <person name="Macalady J."/>
            <person name="Amend J."/>
        </authorList>
    </citation>
    <scope>NUCLEOTIDE SEQUENCE</scope>
    <source>
        <strain evidence="1">RS19-109</strain>
    </source>
</reference>
<protein>
    <submittedName>
        <fullName evidence="1">Uncharacterized protein</fullName>
    </submittedName>
</protein>
<dbReference type="AlphaFoldDB" id="A0A9X4RML5"/>
<keyword evidence="2" id="KW-1185">Reference proteome</keyword>
<evidence type="ECO:0000313" key="1">
    <source>
        <dbReference type="EMBL" id="MDG4476495.1"/>
    </source>
</evidence>